<dbReference type="PANTHER" id="PTHR11200:SF295">
    <property type="entry name" value="INOSITOL POLYPHOSPHATE 5-PHOSPHATASE"/>
    <property type="match status" value="1"/>
</dbReference>
<dbReference type="GO" id="GO:0046856">
    <property type="term" value="P:phosphatidylinositol dephosphorylation"/>
    <property type="evidence" value="ECO:0007669"/>
    <property type="project" value="InterPro"/>
</dbReference>
<dbReference type="EMBL" id="AZBU02000008">
    <property type="protein sequence ID" value="TKR68602.1"/>
    <property type="molecule type" value="Genomic_DNA"/>
</dbReference>
<accession>A0A4U5MHF4</accession>
<dbReference type="SUPFAM" id="SSF56219">
    <property type="entry name" value="DNase I-like"/>
    <property type="match status" value="1"/>
</dbReference>
<comment type="similarity">
    <text evidence="1">Belongs to the inositol 1,4,5-trisphosphate 5-phosphatase type II family.</text>
</comment>
<dbReference type="Proteomes" id="UP000298663">
    <property type="component" value="Unassembled WGS sequence"/>
</dbReference>
<dbReference type="AlphaFoldDB" id="A0A4U5MHF4"/>
<dbReference type="STRING" id="34508.A0A4U5MHF4"/>
<dbReference type="InterPro" id="IPR041611">
    <property type="entry name" value="SKICH"/>
</dbReference>
<dbReference type="Pfam" id="PF17751">
    <property type="entry name" value="SKICH"/>
    <property type="match status" value="1"/>
</dbReference>
<dbReference type="Pfam" id="PF22669">
    <property type="entry name" value="Exo_endo_phos2"/>
    <property type="match status" value="1"/>
</dbReference>
<dbReference type="InterPro" id="IPR036691">
    <property type="entry name" value="Endo/exonu/phosph_ase_sf"/>
</dbReference>
<name>A0A4U5MHF4_STECR</name>
<proteinExistence type="inferred from homology"/>
<dbReference type="GO" id="GO:0098793">
    <property type="term" value="C:presynapse"/>
    <property type="evidence" value="ECO:0007669"/>
    <property type="project" value="GOC"/>
</dbReference>
<dbReference type="Gene3D" id="3.60.10.10">
    <property type="entry name" value="Endonuclease/exonuclease/phosphatase"/>
    <property type="match status" value="1"/>
</dbReference>
<evidence type="ECO:0000259" key="2">
    <source>
        <dbReference type="SMART" id="SM00128"/>
    </source>
</evidence>
<protein>
    <recommendedName>
        <fullName evidence="2">Inositol polyphosphate-related phosphatase domain-containing protein</fullName>
    </recommendedName>
</protein>
<dbReference type="PANTHER" id="PTHR11200">
    <property type="entry name" value="INOSITOL 5-PHOSPHATASE"/>
    <property type="match status" value="1"/>
</dbReference>
<reference evidence="3 4" key="1">
    <citation type="journal article" date="2015" name="Genome Biol.">
        <title>Comparative genomics of Steinernema reveals deeply conserved gene regulatory networks.</title>
        <authorList>
            <person name="Dillman A.R."/>
            <person name="Macchietto M."/>
            <person name="Porter C.F."/>
            <person name="Rogers A."/>
            <person name="Williams B."/>
            <person name="Antoshechkin I."/>
            <person name="Lee M.M."/>
            <person name="Goodwin Z."/>
            <person name="Lu X."/>
            <person name="Lewis E.E."/>
            <person name="Goodrich-Blair H."/>
            <person name="Stock S.P."/>
            <person name="Adams B.J."/>
            <person name="Sternberg P.W."/>
            <person name="Mortazavi A."/>
        </authorList>
    </citation>
    <scope>NUCLEOTIDE SEQUENCE [LARGE SCALE GENOMIC DNA]</scope>
    <source>
        <strain evidence="3 4">ALL</strain>
    </source>
</reference>
<feature type="domain" description="Inositol polyphosphate-related phosphatase" evidence="2">
    <location>
        <begin position="7"/>
        <end position="306"/>
    </location>
</feature>
<comment type="caution">
    <text evidence="3">The sequence shown here is derived from an EMBL/GenBank/DDBJ whole genome shotgun (WGS) entry which is preliminary data.</text>
</comment>
<dbReference type="SMART" id="SM00128">
    <property type="entry name" value="IPPc"/>
    <property type="match status" value="1"/>
</dbReference>
<gene>
    <name evidence="3" type="ORF">L596_024565</name>
</gene>
<keyword evidence="4" id="KW-1185">Reference proteome</keyword>
<sequence length="430" mass="49049">MIDLGRTKWRLITLTYNVNGQKPDPEAVPQLLENENLAGGDFVAIGLQELTHSDVGNFMPPEETWAKHIADWMTSRGSVLLKRTYLASNMLLLFTRIHFLTKISSVDFRYIRATMGGLAGYKGSIAVRIVFGGDKTSICFVTSHMFHSEKFYWKRAEQYKNSYSQCTFRDKPATGNDFVMWMGDLNWRVDTTMDAEKVAKAVSPLEGNEAAMGEYIQANDQLSRAMELGHAFNHFVEGSISFLPTYRLLVGTTNFDLKRVPSWCDRVLYKEDDNLALIRYNSYSRITLSDHLPVIAEFECSIDEPLELELIHFLPLQRWYSGVPLSCRFRFGQNYWRRDGSYKDWIGIYENVTEVENPLKYVFALTTFDELFEGIPTVVAEFSALDSGIYRIGYFSYNRGCLIALSNPFVVSLPHLSTATEALPSTSMKP</sequence>
<evidence type="ECO:0000313" key="3">
    <source>
        <dbReference type="EMBL" id="TKR68602.1"/>
    </source>
</evidence>
<evidence type="ECO:0000313" key="4">
    <source>
        <dbReference type="Proteomes" id="UP000298663"/>
    </source>
</evidence>
<dbReference type="InterPro" id="IPR046985">
    <property type="entry name" value="IP5"/>
</dbReference>
<dbReference type="InterPro" id="IPR000300">
    <property type="entry name" value="IPPc"/>
</dbReference>
<organism evidence="3 4">
    <name type="scientific">Steinernema carpocapsae</name>
    <name type="common">Entomopathogenic nematode</name>
    <dbReference type="NCBI Taxonomy" id="34508"/>
    <lineage>
        <taxon>Eukaryota</taxon>
        <taxon>Metazoa</taxon>
        <taxon>Ecdysozoa</taxon>
        <taxon>Nematoda</taxon>
        <taxon>Chromadorea</taxon>
        <taxon>Rhabditida</taxon>
        <taxon>Tylenchina</taxon>
        <taxon>Panagrolaimomorpha</taxon>
        <taxon>Strongyloidoidea</taxon>
        <taxon>Steinernematidae</taxon>
        <taxon>Steinernema</taxon>
    </lineage>
</organism>
<dbReference type="GO" id="GO:0048488">
    <property type="term" value="P:synaptic vesicle endocytosis"/>
    <property type="evidence" value="ECO:0007669"/>
    <property type="project" value="TreeGrafter"/>
</dbReference>
<dbReference type="GO" id="GO:0004439">
    <property type="term" value="F:phosphatidylinositol-4,5-bisphosphate 5-phosphatase activity"/>
    <property type="evidence" value="ECO:0007669"/>
    <property type="project" value="TreeGrafter"/>
</dbReference>
<evidence type="ECO:0000256" key="1">
    <source>
        <dbReference type="ARBA" id="ARBA00005910"/>
    </source>
</evidence>
<dbReference type="OrthoDB" id="62798at2759"/>
<reference evidence="3 4" key="2">
    <citation type="journal article" date="2019" name="G3 (Bethesda)">
        <title>Hybrid Assembly of the Genome of the Entomopathogenic Nematode Steinernema carpocapsae Identifies the X-Chromosome.</title>
        <authorList>
            <person name="Serra L."/>
            <person name="Macchietto M."/>
            <person name="Macias-Munoz A."/>
            <person name="McGill C.J."/>
            <person name="Rodriguez I.M."/>
            <person name="Rodriguez B."/>
            <person name="Murad R."/>
            <person name="Mortazavi A."/>
        </authorList>
    </citation>
    <scope>NUCLEOTIDE SEQUENCE [LARGE SCALE GENOMIC DNA]</scope>
    <source>
        <strain evidence="3 4">ALL</strain>
    </source>
</reference>